<dbReference type="Proteomes" id="UP000828236">
    <property type="component" value="Unassembled WGS sequence"/>
</dbReference>
<dbReference type="SMART" id="SM00670">
    <property type="entry name" value="PINc"/>
    <property type="match status" value="1"/>
</dbReference>
<dbReference type="AlphaFoldDB" id="A0A922L4R4"/>
<dbReference type="GO" id="GO:0005634">
    <property type="term" value="C:nucleus"/>
    <property type="evidence" value="ECO:0007669"/>
    <property type="project" value="TreeGrafter"/>
</dbReference>
<gene>
    <name evidence="4" type="primary">SWT1_1</name>
    <name evidence="4" type="ORF">DERF_008839</name>
    <name evidence="3" type="ORF">HUG17_4805</name>
</gene>
<dbReference type="InterPro" id="IPR002716">
    <property type="entry name" value="PIN_dom"/>
</dbReference>
<reference evidence="4" key="1">
    <citation type="submission" date="2013-05" db="EMBL/GenBank/DDBJ databases">
        <authorList>
            <person name="Yim A.K.Y."/>
            <person name="Chan T.F."/>
            <person name="Ji K.M."/>
            <person name="Liu X.Y."/>
            <person name="Zhou J.W."/>
            <person name="Li R.Q."/>
            <person name="Yang K.Y."/>
            <person name="Li J."/>
            <person name="Li M."/>
            <person name="Law P.T.W."/>
            <person name="Wu Y.L."/>
            <person name="Cai Z.L."/>
            <person name="Qin H."/>
            <person name="Bao Y."/>
            <person name="Leung R.K.K."/>
            <person name="Ng P.K.S."/>
            <person name="Zou J."/>
            <person name="Zhong X.J."/>
            <person name="Ran P.X."/>
            <person name="Zhong N.S."/>
            <person name="Liu Z.G."/>
            <person name="Tsui S.K.W."/>
        </authorList>
    </citation>
    <scope>NUCLEOTIDE SEQUENCE</scope>
    <source>
        <strain evidence="4">Derf</strain>
        <tissue evidence="4">Whole organism</tissue>
    </source>
</reference>
<feature type="region of interest" description="Disordered" evidence="1">
    <location>
        <begin position="308"/>
        <end position="328"/>
    </location>
</feature>
<dbReference type="Proteomes" id="UP000790347">
    <property type="component" value="Unassembled WGS sequence"/>
</dbReference>
<evidence type="ECO:0000313" key="3">
    <source>
        <dbReference type="EMBL" id="KAH7641760.1"/>
    </source>
</evidence>
<evidence type="ECO:0000256" key="1">
    <source>
        <dbReference type="SAM" id="MobiDB-lite"/>
    </source>
</evidence>
<reference evidence="3" key="2">
    <citation type="submission" date="2020-06" db="EMBL/GenBank/DDBJ databases">
        <authorList>
            <person name="Ji K."/>
            <person name="Li J."/>
        </authorList>
    </citation>
    <scope>NUCLEOTIDE SEQUENCE</scope>
    <source>
        <strain evidence="3">JKM2019</strain>
        <tissue evidence="3">Whole body</tissue>
    </source>
</reference>
<dbReference type="SUPFAM" id="SSF88723">
    <property type="entry name" value="PIN domain-like"/>
    <property type="match status" value="1"/>
</dbReference>
<name>A0A922L4R4_DERFA</name>
<evidence type="ECO:0000259" key="2">
    <source>
        <dbReference type="SMART" id="SM00670"/>
    </source>
</evidence>
<dbReference type="EMBL" id="ASGP02000003">
    <property type="protein sequence ID" value="KAH9518248.1"/>
    <property type="molecule type" value="Genomic_DNA"/>
</dbReference>
<accession>A0A922L4R4</accession>
<organism evidence="4 5">
    <name type="scientific">Dermatophagoides farinae</name>
    <name type="common">American house dust mite</name>
    <dbReference type="NCBI Taxonomy" id="6954"/>
    <lineage>
        <taxon>Eukaryota</taxon>
        <taxon>Metazoa</taxon>
        <taxon>Ecdysozoa</taxon>
        <taxon>Arthropoda</taxon>
        <taxon>Chelicerata</taxon>
        <taxon>Arachnida</taxon>
        <taxon>Acari</taxon>
        <taxon>Acariformes</taxon>
        <taxon>Sarcoptiformes</taxon>
        <taxon>Astigmata</taxon>
        <taxon>Psoroptidia</taxon>
        <taxon>Analgoidea</taxon>
        <taxon>Pyroglyphidae</taxon>
        <taxon>Dermatophagoidinae</taxon>
        <taxon>Dermatophagoides</taxon>
    </lineage>
</organism>
<proteinExistence type="predicted"/>
<dbReference type="Pfam" id="PF13638">
    <property type="entry name" value="PIN_4"/>
    <property type="match status" value="1"/>
</dbReference>
<sequence>MSGSKIEIESMDVDDLCPVQVQKTNTNTKPQAKTDSKHEDGIQINVQSSLSSLLIDSTEKLPNRKILKAKRNFSRVQTKNGDHNHYLILVIDTNVLVEDLNLLKRLIIKFNINNVQIHKIIIPWTVIQELDGLKLDRDNYLVRKVQNAIRFINEQLKLGEHSRLICLEKSFQNQNEKDVFSNNDDLILGFCIQFNKNPQKFLPTLTIEKQWILIALITNDINLQNKAIVHQMNCYSLKELIQKYKSPDKTIQINSKREAANSTDKSKRVKTDISATSFRNPSKRFRTISQSSSVDLVKEFPRKNHLTTVSTKMDSPSPSPMDPMTSGSCKELDSKYALETRLAEFIIAKFKETFGNDLWQSTLGVYSPESATLIDSLRKFKSNWVGVFSDYFRRDKKVIQLVNEMLQSVNNRTAENCEKLLQMIELAFESQVGQRENKWNDE</sequence>
<dbReference type="PANTHER" id="PTHR16161:SF0">
    <property type="entry name" value="TRANSCRIPTIONAL PROTEIN SWT1"/>
    <property type="match status" value="1"/>
</dbReference>
<protein>
    <submittedName>
        <fullName evidence="4">RNA endoribonuclease</fullName>
    </submittedName>
</protein>
<dbReference type="InterPro" id="IPR029060">
    <property type="entry name" value="PIN-like_dom_sf"/>
</dbReference>
<dbReference type="PANTHER" id="PTHR16161">
    <property type="entry name" value="TRANSCRIPTIONAL PROTEIN SWT1"/>
    <property type="match status" value="1"/>
</dbReference>
<evidence type="ECO:0000313" key="4">
    <source>
        <dbReference type="EMBL" id="KAH9518248.1"/>
    </source>
</evidence>
<reference evidence="3" key="3">
    <citation type="journal article" date="2021" name="World Allergy Organ. J.">
        <title>Chromosome-level assembly of Dermatophagoides farinae genome and transcriptome reveals two novel allergens Der f 37 and Der f 39.</title>
        <authorList>
            <person name="Chen J."/>
            <person name="Cai Z."/>
            <person name="Fan D."/>
            <person name="Hu J."/>
            <person name="Hou Y."/>
            <person name="He Y."/>
            <person name="Zhang Z."/>
            <person name="Zhao Z."/>
            <person name="Gao P."/>
            <person name="Hu W."/>
            <person name="Sun J."/>
            <person name="Li J."/>
            <person name="Ji K."/>
        </authorList>
    </citation>
    <scope>NUCLEOTIDE SEQUENCE</scope>
    <source>
        <strain evidence="3">JKM2019</strain>
    </source>
</reference>
<dbReference type="InterPro" id="IPR052626">
    <property type="entry name" value="SWT1_Regulator"/>
</dbReference>
<evidence type="ECO:0000313" key="5">
    <source>
        <dbReference type="Proteomes" id="UP000790347"/>
    </source>
</evidence>
<comment type="caution">
    <text evidence="4">The sequence shown here is derived from an EMBL/GenBank/DDBJ whole genome shotgun (WGS) entry which is preliminary data.</text>
</comment>
<dbReference type="Gene3D" id="3.40.50.1010">
    <property type="entry name" value="5'-nuclease"/>
    <property type="match status" value="1"/>
</dbReference>
<dbReference type="EMBL" id="SDOV01000004">
    <property type="protein sequence ID" value="KAH7641760.1"/>
    <property type="molecule type" value="Genomic_DNA"/>
</dbReference>
<feature type="domain" description="PIN" evidence="2">
    <location>
        <begin position="87"/>
        <end position="225"/>
    </location>
</feature>
<reference evidence="4" key="4">
    <citation type="journal article" date="2022" name="Res Sq">
        <title>Comparative Genomics Reveals Insights into the Divergent Evolution of Astigmatic Mites and Household Pest Adaptations.</title>
        <authorList>
            <person name="Xiong Q."/>
            <person name="Wan A.T.-Y."/>
            <person name="Liu X.-Y."/>
            <person name="Fung C.S.-H."/>
            <person name="Xiao X."/>
            <person name="Malainual N."/>
            <person name="Hou J."/>
            <person name="Wang L."/>
            <person name="Wang M."/>
            <person name="Yang K."/>
            <person name="Cui Y."/>
            <person name="Leung E."/>
            <person name="Nong W."/>
            <person name="Shin S.-K."/>
            <person name="Au S."/>
            <person name="Jeong K.Y."/>
            <person name="Chew F.T."/>
            <person name="Hui J."/>
            <person name="Leung T.F."/>
            <person name="Tungtrongchitr A."/>
            <person name="Zhong N."/>
            <person name="Liu Z."/>
            <person name="Tsui S."/>
        </authorList>
    </citation>
    <scope>NUCLEOTIDE SEQUENCE</scope>
    <source>
        <strain evidence="4">Derf</strain>
        <tissue evidence="4">Whole organism</tissue>
    </source>
</reference>
<keyword evidence="5" id="KW-1185">Reference proteome</keyword>